<dbReference type="InterPro" id="IPR035985">
    <property type="entry name" value="Ubiquitin-activating_enz"/>
</dbReference>
<keyword evidence="1" id="KW-0472">Membrane</keyword>
<dbReference type="GO" id="GO:0032447">
    <property type="term" value="P:protein urmylation"/>
    <property type="evidence" value="ECO:0007669"/>
    <property type="project" value="TreeGrafter"/>
</dbReference>
<sequence length="241" mass="27441">MLSKDEKNHRYSRQIILAQIGERAQARLDKAKVLCVGLGGLGCAVSLALCSIGVGYLGLVDGDEVEISNLPRQLLHQERFIETSKTLSVFYQLHHHNHETKMELYNKRIENLQMALEISYEYDIVVDATDNARSKKILMEACEQLCKPLVIASVWQWTGILGVYYYRGSKMNEILNQSLNQKRQLEECMGVIGVLPTLMGYFQAMEVVKMILGLSSPLNFFHLNLLHNWTGEREIRTLGKP</sequence>
<dbReference type="InterPro" id="IPR045886">
    <property type="entry name" value="ThiF/MoeB/HesA"/>
</dbReference>
<keyword evidence="3" id="KW-0150">Chloroplast</keyword>
<dbReference type="PANTHER" id="PTHR10953:SF102">
    <property type="entry name" value="ADENYLYLTRANSFERASE AND SULFURTRANSFERASE MOCS3"/>
    <property type="match status" value="1"/>
</dbReference>
<dbReference type="Pfam" id="PF00899">
    <property type="entry name" value="ThiF"/>
    <property type="match status" value="1"/>
</dbReference>
<accession>A0A5P9RUF2</accession>
<dbReference type="PANTHER" id="PTHR10953">
    <property type="entry name" value="UBIQUITIN-ACTIVATING ENZYME E1"/>
    <property type="match status" value="1"/>
</dbReference>
<dbReference type="SUPFAM" id="SSF69572">
    <property type="entry name" value="Activating enzymes of the ubiquitin-like proteins"/>
    <property type="match status" value="1"/>
</dbReference>
<dbReference type="InterPro" id="IPR000594">
    <property type="entry name" value="ThiF_NAD_FAD-bd"/>
</dbReference>
<gene>
    <name evidence="3" type="primary">moeB</name>
</gene>
<feature type="transmembrane region" description="Helical" evidence="1">
    <location>
        <begin position="33"/>
        <end position="59"/>
    </location>
</feature>
<dbReference type="CDD" id="cd00757">
    <property type="entry name" value="ThiF_MoeB_HesA_family"/>
    <property type="match status" value="1"/>
</dbReference>
<reference evidence="3" key="1">
    <citation type="submission" date="2018-11" db="EMBL/GenBank/DDBJ databases">
        <title>Complete Plastid Genome of Cyanidioschyzon merolae Isolate 5578.</title>
        <authorList>
            <person name="Bi G."/>
        </authorList>
    </citation>
    <scope>NUCLEOTIDE SEQUENCE</scope>
</reference>
<dbReference type="GO" id="GO:0042292">
    <property type="term" value="F:URM1 activating enzyme activity"/>
    <property type="evidence" value="ECO:0007669"/>
    <property type="project" value="TreeGrafter"/>
</dbReference>
<organism evidence="3">
    <name type="scientific">Cyanidioschyzon merolae</name>
    <name type="common">Red alga</name>
    <dbReference type="NCBI Taxonomy" id="45157"/>
    <lineage>
        <taxon>Eukaryota</taxon>
        <taxon>Rhodophyta</taxon>
        <taxon>Bangiophyceae</taxon>
        <taxon>Cyanidiales</taxon>
        <taxon>Cyanidiaceae</taxon>
        <taxon>Cyanidioschyzon</taxon>
    </lineage>
</organism>
<proteinExistence type="predicted"/>
<keyword evidence="1" id="KW-0812">Transmembrane</keyword>
<name>A0A5P9RUF2_CYAME</name>
<dbReference type="EMBL" id="MK231135">
    <property type="protein sequence ID" value="QFV17153.1"/>
    <property type="molecule type" value="Genomic_DNA"/>
</dbReference>
<protein>
    <submittedName>
        <fullName evidence="3">Molybdopterin biosynthesis MoeB protein</fullName>
    </submittedName>
</protein>
<dbReference type="GO" id="GO:0016779">
    <property type="term" value="F:nucleotidyltransferase activity"/>
    <property type="evidence" value="ECO:0007669"/>
    <property type="project" value="TreeGrafter"/>
</dbReference>
<evidence type="ECO:0000313" key="3">
    <source>
        <dbReference type="EMBL" id="QFV17153.1"/>
    </source>
</evidence>
<dbReference type="GO" id="GO:0004792">
    <property type="term" value="F:thiosulfate-cyanide sulfurtransferase activity"/>
    <property type="evidence" value="ECO:0007669"/>
    <property type="project" value="TreeGrafter"/>
</dbReference>
<evidence type="ECO:0000256" key="1">
    <source>
        <dbReference type="SAM" id="Phobius"/>
    </source>
</evidence>
<feature type="domain" description="THIF-type NAD/FAD binding fold" evidence="2">
    <location>
        <begin position="11"/>
        <end position="228"/>
    </location>
</feature>
<dbReference type="GO" id="GO:0005737">
    <property type="term" value="C:cytoplasm"/>
    <property type="evidence" value="ECO:0007669"/>
    <property type="project" value="TreeGrafter"/>
</dbReference>
<keyword evidence="3" id="KW-0934">Plastid</keyword>
<dbReference type="GO" id="GO:0002143">
    <property type="term" value="P:tRNA wobble position uridine thiolation"/>
    <property type="evidence" value="ECO:0007669"/>
    <property type="project" value="TreeGrafter"/>
</dbReference>
<dbReference type="Gene3D" id="3.40.50.720">
    <property type="entry name" value="NAD(P)-binding Rossmann-like Domain"/>
    <property type="match status" value="1"/>
</dbReference>
<dbReference type="AlphaFoldDB" id="A0A5P9RUF2"/>
<geneLocation type="chloroplast" evidence="3"/>
<keyword evidence="1" id="KW-1133">Transmembrane helix</keyword>
<evidence type="ECO:0000259" key="2">
    <source>
        <dbReference type="Pfam" id="PF00899"/>
    </source>
</evidence>